<dbReference type="AlphaFoldDB" id="A0A5C6CI07"/>
<evidence type="ECO:0000256" key="1">
    <source>
        <dbReference type="SAM" id="SignalP"/>
    </source>
</evidence>
<dbReference type="Proteomes" id="UP000319143">
    <property type="component" value="Unassembled WGS sequence"/>
</dbReference>
<feature type="signal peptide" evidence="1">
    <location>
        <begin position="1"/>
        <end position="24"/>
    </location>
</feature>
<gene>
    <name evidence="2" type="ORF">Poly41_70930</name>
</gene>
<evidence type="ECO:0000313" key="3">
    <source>
        <dbReference type="Proteomes" id="UP000319143"/>
    </source>
</evidence>
<proteinExistence type="predicted"/>
<name>A0A5C6CI07_9BACT</name>
<keyword evidence="1" id="KW-0732">Signal</keyword>
<dbReference type="RefSeq" id="WP_146531713.1">
    <property type="nucleotide sequence ID" value="NZ_SJPV01000042.1"/>
</dbReference>
<sequence precursor="true">MRHSLALSALIVGYAACFFTPSLATAQLPDEAQKMLGYYVGDWEYEWEEKGNTYHGKWSVQWSDDQTSILSQWSSVGPNGPSNGTKVAGWDNAIKQMVDAEFGAQGQYTLSHYAAESSRIDVGKGVGSSTEGERTRSQLRVEKDQDQFLWTVSDSTEAGKQVDPILYTFRRVGKQSSSKPMPDTIHRTIEDHLIGTWATVQTFGGEASNGSRMNRWSENEVAVLGNSSATGQNGRIMISSIIAWEPELNSVVEHGYTSAGDHWTIRWTTFLDDRWEGTGTGHVDGRAWASETQIEFGTDSIRYEDITNGERYLLEYTRETDAQAVRAFHEFADFMTHGKWVKQGSEKIVDQHTWIESKKFVSINSLGAEARVACLYGIDPITKQFTIWSFHTDGAMGSSVCSDFRDRKGTWKGTMITASGERTEMLARMELVGQDEVRFTISDVDGKESVETWKRE</sequence>
<reference evidence="2 3" key="1">
    <citation type="submission" date="2019-02" db="EMBL/GenBank/DDBJ databases">
        <title>Deep-cultivation of Planctomycetes and their phenomic and genomic characterization uncovers novel biology.</title>
        <authorList>
            <person name="Wiegand S."/>
            <person name="Jogler M."/>
            <person name="Boedeker C."/>
            <person name="Pinto D."/>
            <person name="Vollmers J."/>
            <person name="Rivas-Marin E."/>
            <person name="Kohn T."/>
            <person name="Peeters S.H."/>
            <person name="Heuer A."/>
            <person name="Rast P."/>
            <person name="Oberbeckmann S."/>
            <person name="Bunk B."/>
            <person name="Jeske O."/>
            <person name="Meyerdierks A."/>
            <person name="Storesund J.E."/>
            <person name="Kallscheuer N."/>
            <person name="Luecker S."/>
            <person name="Lage O.M."/>
            <person name="Pohl T."/>
            <person name="Merkel B.J."/>
            <person name="Hornburger P."/>
            <person name="Mueller R.-W."/>
            <person name="Bruemmer F."/>
            <person name="Labrenz M."/>
            <person name="Spormann A.M."/>
            <person name="Op Den Camp H."/>
            <person name="Overmann J."/>
            <person name="Amann R."/>
            <person name="Jetten M.S.M."/>
            <person name="Mascher T."/>
            <person name="Medema M.H."/>
            <person name="Devos D.P."/>
            <person name="Kaster A.-K."/>
            <person name="Ovreas L."/>
            <person name="Rohde M."/>
            <person name="Galperin M.Y."/>
            <person name="Jogler C."/>
        </authorList>
    </citation>
    <scope>NUCLEOTIDE SEQUENCE [LARGE SCALE GENOMIC DNA]</scope>
    <source>
        <strain evidence="2 3">Poly41</strain>
    </source>
</reference>
<accession>A0A5C6CI07</accession>
<comment type="caution">
    <text evidence="2">The sequence shown here is derived from an EMBL/GenBank/DDBJ whole genome shotgun (WGS) entry which is preliminary data.</text>
</comment>
<dbReference type="OrthoDB" id="9818451at2"/>
<dbReference type="EMBL" id="SJPV01000042">
    <property type="protein sequence ID" value="TWU24463.1"/>
    <property type="molecule type" value="Genomic_DNA"/>
</dbReference>
<feature type="chain" id="PRO_5022710622" evidence="1">
    <location>
        <begin position="25"/>
        <end position="456"/>
    </location>
</feature>
<evidence type="ECO:0000313" key="2">
    <source>
        <dbReference type="EMBL" id="TWU24463.1"/>
    </source>
</evidence>
<protein>
    <submittedName>
        <fullName evidence="2">Uncharacterized protein</fullName>
    </submittedName>
</protein>
<organism evidence="2 3">
    <name type="scientific">Novipirellula artificiosorum</name>
    <dbReference type="NCBI Taxonomy" id="2528016"/>
    <lineage>
        <taxon>Bacteria</taxon>
        <taxon>Pseudomonadati</taxon>
        <taxon>Planctomycetota</taxon>
        <taxon>Planctomycetia</taxon>
        <taxon>Pirellulales</taxon>
        <taxon>Pirellulaceae</taxon>
        <taxon>Novipirellula</taxon>
    </lineage>
</organism>
<keyword evidence="3" id="KW-1185">Reference proteome</keyword>